<protein>
    <submittedName>
        <fullName evidence="4">RNA methyltransferase</fullName>
    </submittedName>
</protein>
<dbReference type="InterPro" id="IPR004441">
    <property type="entry name" value="rRNA_MeTrfase_TrmH"/>
</dbReference>
<dbReference type="InterPro" id="IPR029026">
    <property type="entry name" value="tRNA_m1G_MTases_N"/>
</dbReference>
<accession>A0A6C0GSL0</accession>
<dbReference type="RefSeq" id="WP_162447063.1">
    <property type="nucleotide sequence ID" value="NZ_CP048222.1"/>
</dbReference>
<dbReference type="GO" id="GO:0006396">
    <property type="term" value="P:RNA processing"/>
    <property type="evidence" value="ECO:0007669"/>
    <property type="project" value="InterPro"/>
</dbReference>
<evidence type="ECO:0000313" key="4">
    <source>
        <dbReference type="EMBL" id="QHT71121.1"/>
    </source>
</evidence>
<gene>
    <name evidence="4" type="ORF">GXP67_32950</name>
</gene>
<dbReference type="EMBL" id="CP048222">
    <property type="protein sequence ID" value="QHT71121.1"/>
    <property type="molecule type" value="Genomic_DNA"/>
</dbReference>
<dbReference type="KEGG" id="rhoz:GXP67_32950"/>
<dbReference type="Proteomes" id="UP000480178">
    <property type="component" value="Chromosome"/>
</dbReference>
<reference evidence="4 5" key="1">
    <citation type="submission" date="2020-01" db="EMBL/GenBank/DDBJ databases">
        <authorList>
            <person name="Kim M.K."/>
        </authorList>
    </citation>
    <scope>NUCLEOTIDE SEQUENCE [LARGE SCALE GENOMIC DNA]</scope>
    <source>
        <strain evidence="4 5">172606-1</strain>
    </source>
</reference>
<dbReference type="InterPro" id="IPR029028">
    <property type="entry name" value="Alpha/beta_knot_MTases"/>
</dbReference>
<keyword evidence="5" id="KW-1185">Reference proteome</keyword>
<dbReference type="Pfam" id="PF00588">
    <property type="entry name" value="SpoU_methylase"/>
    <property type="match status" value="1"/>
</dbReference>
<sequence length="178" mass="20133">MRKLQNDELHRATVDEFKVKKKNPYVLLLDNVRSLHNVGSAFRTADAFLAEKMYLCGITGTPPNREIAKTALGATESVEWEYEKEASEVIAKLKQQGYILVAVEQVENSTQLFDFEIDAEQKYCFIFGNEIFGVQQELVAKADVCLEIPQFGTKHSLNIAVSIGVIVWDYLSKLQKLT</sequence>
<dbReference type="GO" id="GO:0005829">
    <property type="term" value="C:cytosol"/>
    <property type="evidence" value="ECO:0007669"/>
    <property type="project" value="TreeGrafter"/>
</dbReference>
<feature type="domain" description="tRNA/rRNA methyltransferase SpoU type" evidence="3">
    <location>
        <begin position="26"/>
        <end position="167"/>
    </location>
</feature>
<keyword evidence="2 4" id="KW-0808">Transferase</keyword>
<dbReference type="CDD" id="cd18097">
    <property type="entry name" value="SpoU-like"/>
    <property type="match status" value="1"/>
</dbReference>
<dbReference type="AlphaFoldDB" id="A0A6C0GSL0"/>
<dbReference type="SUPFAM" id="SSF75217">
    <property type="entry name" value="alpha/beta knot"/>
    <property type="match status" value="1"/>
</dbReference>
<dbReference type="InterPro" id="IPR001537">
    <property type="entry name" value="SpoU_MeTrfase"/>
</dbReference>
<dbReference type="GO" id="GO:0032259">
    <property type="term" value="P:methylation"/>
    <property type="evidence" value="ECO:0007669"/>
    <property type="project" value="UniProtKB-KW"/>
</dbReference>
<dbReference type="GO" id="GO:0003723">
    <property type="term" value="F:RNA binding"/>
    <property type="evidence" value="ECO:0007669"/>
    <property type="project" value="InterPro"/>
</dbReference>
<evidence type="ECO:0000256" key="1">
    <source>
        <dbReference type="ARBA" id="ARBA00022603"/>
    </source>
</evidence>
<evidence type="ECO:0000313" key="5">
    <source>
        <dbReference type="Proteomes" id="UP000480178"/>
    </source>
</evidence>
<evidence type="ECO:0000259" key="3">
    <source>
        <dbReference type="Pfam" id="PF00588"/>
    </source>
</evidence>
<keyword evidence="1 4" id="KW-0489">Methyltransferase</keyword>
<dbReference type="GO" id="GO:0008173">
    <property type="term" value="F:RNA methyltransferase activity"/>
    <property type="evidence" value="ECO:0007669"/>
    <property type="project" value="InterPro"/>
</dbReference>
<dbReference type="PANTHER" id="PTHR46429">
    <property type="entry name" value="23S RRNA (GUANOSINE-2'-O-)-METHYLTRANSFERASE RLMB"/>
    <property type="match status" value="1"/>
</dbReference>
<dbReference type="Gene3D" id="3.40.1280.10">
    <property type="match status" value="1"/>
</dbReference>
<organism evidence="4 5">
    <name type="scientific">Rhodocytophaga rosea</name>
    <dbReference type="NCBI Taxonomy" id="2704465"/>
    <lineage>
        <taxon>Bacteria</taxon>
        <taxon>Pseudomonadati</taxon>
        <taxon>Bacteroidota</taxon>
        <taxon>Cytophagia</taxon>
        <taxon>Cytophagales</taxon>
        <taxon>Rhodocytophagaceae</taxon>
        <taxon>Rhodocytophaga</taxon>
    </lineage>
</organism>
<proteinExistence type="predicted"/>
<dbReference type="PANTHER" id="PTHR46429:SF1">
    <property type="entry name" value="23S RRNA (GUANOSINE-2'-O-)-METHYLTRANSFERASE RLMB"/>
    <property type="match status" value="1"/>
</dbReference>
<evidence type="ECO:0000256" key="2">
    <source>
        <dbReference type="ARBA" id="ARBA00022679"/>
    </source>
</evidence>
<name>A0A6C0GSL0_9BACT</name>